<dbReference type="STRING" id="34027.SAMN05421829_101449"/>
<feature type="transmembrane region" description="Helical" evidence="9">
    <location>
        <begin position="93"/>
        <end position="118"/>
    </location>
</feature>
<dbReference type="OrthoDB" id="25113at2"/>
<evidence type="ECO:0000256" key="6">
    <source>
        <dbReference type="ARBA" id="ARBA00022989"/>
    </source>
</evidence>
<evidence type="ECO:0000256" key="4">
    <source>
        <dbReference type="ARBA" id="ARBA00022692"/>
    </source>
</evidence>
<dbReference type="CDD" id="cd06582">
    <property type="entry name" value="TM_PBP1_LivH_like"/>
    <property type="match status" value="1"/>
</dbReference>
<dbReference type="InterPro" id="IPR052157">
    <property type="entry name" value="BCAA_transport_permease"/>
</dbReference>
<dbReference type="RefSeq" id="WP_076600449.1">
    <property type="nucleotide sequence ID" value="NZ_FTMD01000001.1"/>
</dbReference>
<keyword evidence="11" id="KW-1185">Reference proteome</keyword>
<name>A0A1N6NTD7_9RHOO</name>
<keyword evidence="2" id="KW-0813">Transport</keyword>
<evidence type="ECO:0000256" key="5">
    <source>
        <dbReference type="ARBA" id="ARBA00022970"/>
    </source>
</evidence>
<dbReference type="Pfam" id="PF02653">
    <property type="entry name" value="BPD_transp_2"/>
    <property type="match status" value="1"/>
</dbReference>
<organism evidence="10 11">
    <name type="scientific">Aromatoleum tolulyticum</name>
    <dbReference type="NCBI Taxonomy" id="34027"/>
    <lineage>
        <taxon>Bacteria</taxon>
        <taxon>Pseudomonadati</taxon>
        <taxon>Pseudomonadota</taxon>
        <taxon>Betaproteobacteria</taxon>
        <taxon>Rhodocyclales</taxon>
        <taxon>Rhodocyclaceae</taxon>
        <taxon>Aromatoleum</taxon>
    </lineage>
</organism>
<sequence length="293" mass="29166">MSAQTLIQVFASGVATGCVYGLVALSFVLIYKATGAVSFMQGELLMLGAFAVLALHEAAGLPLAAAVVLGVAALAAFGAMLERTVLRRTLGPGHLTALLLTFGLGMVIRGAVGAVPAASHAMHRLPLPFAGASVQLGGATLAAEHLAVIAATALLAGALTLFFRRTRAGLALRACSENAAVAALMGVSVPRMHTLAWALGAGLAAVAGVLLAPVTFVHPNMGLVALKAFPAAVLGGMTSLPGALAGGVFLGVVEALAGLALPEGAKDVVPYLLMLAVLLLFPGGFAAGLRGRP</sequence>
<evidence type="ECO:0000256" key="2">
    <source>
        <dbReference type="ARBA" id="ARBA00022448"/>
    </source>
</evidence>
<keyword evidence="4 9" id="KW-0812">Transmembrane</keyword>
<dbReference type="GO" id="GO:0006865">
    <property type="term" value="P:amino acid transport"/>
    <property type="evidence" value="ECO:0007669"/>
    <property type="project" value="UniProtKB-KW"/>
</dbReference>
<evidence type="ECO:0000256" key="1">
    <source>
        <dbReference type="ARBA" id="ARBA00004651"/>
    </source>
</evidence>
<dbReference type="GO" id="GO:0022857">
    <property type="term" value="F:transmembrane transporter activity"/>
    <property type="evidence" value="ECO:0007669"/>
    <property type="project" value="InterPro"/>
</dbReference>
<accession>A0A1N6NTD7</accession>
<dbReference type="InterPro" id="IPR001851">
    <property type="entry name" value="ABC_transp_permease"/>
</dbReference>
<keyword evidence="6 9" id="KW-1133">Transmembrane helix</keyword>
<feature type="transmembrane region" description="Helical" evidence="9">
    <location>
        <begin position="195"/>
        <end position="217"/>
    </location>
</feature>
<dbReference type="GO" id="GO:0005886">
    <property type="term" value="C:plasma membrane"/>
    <property type="evidence" value="ECO:0007669"/>
    <property type="project" value="UniProtKB-SubCell"/>
</dbReference>
<evidence type="ECO:0000256" key="3">
    <source>
        <dbReference type="ARBA" id="ARBA00022475"/>
    </source>
</evidence>
<dbReference type="PANTHER" id="PTHR11795">
    <property type="entry name" value="BRANCHED-CHAIN AMINO ACID TRANSPORT SYSTEM PERMEASE PROTEIN LIVH"/>
    <property type="match status" value="1"/>
</dbReference>
<proteinExistence type="inferred from homology"/>
<dbReference type="AlphaFoldDB" id="A0A1N6NTD7"/>
<feature type="transmembrane region" description="Helical" evidence="9">
    <location>
        <begin position="138"/>
        <end position="163"/>
    </location>
</feature>
<protein>
    <submittedName>
        <fullName evidence="10">Amino acid/amide ABC transporter membrane protein 1, HAAT family</fullName>
    </submittedName>
</protein>
<feature type="transmembrane region" description="Helical" evidence="9">
    <location>
        <begin position="61"/>
        <end position="81"/>
    </location>
</feature>
<evidence type="ECO:0000313" key="10">
    <source>
        <dbReference type="EMBL" id="SIP95369.1"/>
    </source>
</evidence>
<feature type="transmembrane region" description="Helical" evidence="9">
    <location>
        <begin position="268"/>
        <end position="289"/>
    </location>
</feature>
<dbReference type="PANTHER" id="PTHR11795:SF451">
    <property type="entry name" value="ABC TRANSPORTER PERMEASE PROTEIN"/>
    <property type="match status" value="1"/>
</dbReference>
<comment type="subcellular location">
    <subcellularLocation>
        <location evidence="1">Cell membrane</location>
        <topology evidence="1">Multi-pass membrane protein</topology>
    </subcellularLocation>
</comment>
<evidence type="ECO:0000256" key="9">
    <source>
        <dbReference type="SAM" id="Phobius"/>
    </source>
</evidence>
<gene>
    <name evidence="10" type="ORF">SAMN05421829_101449</name>
</gene>
<comment type="similarity">
    <text evidence="8">Belongs to the binding-protein-dependent transport system permease family. LivHM subfamily.</text>
</comment>
<evidence type="ECO:0000313" key="11">
    <source>
        <dbReference type="Proteomes" id="UP000186819"/>
    </source>
</evidence>
<reference evidence="11" key="1">
    <citation type="submission" date="2017-01" db="EMBL/GenBank/DDBJ databases">
        <authorList>
            <person name="Varghese N."/>
            <person name="Submissions S."/>
        </authorList>
    </citation>
    <scope>NUCLEOTIDE SEQUENCE [LARGE SCALE GENOMIC DNA]</scope>
    <source>
        <strain evidence="11">ATCC 51758</strain>
    </source>
</reference>
<keyword evidence="3" id="KW-1003">Cell membrane</keyword>
<keyword evidence="5" id="KW-0029">Amino-acid transport</keyword>
<dbReference type="Proteomes" id="UP000186819">
    <property type="component" value="Unassembled WGS sequence"/>
</dbReference>
<keyword evidence="7 9" id="KW-0472">Membrane</keyword>
<dbReference type="EMBL" id="FTMD01000001">
    <property type="protein sequence ID" value="SIP95369.1"/>
    <property type="molecule type" value="Genomic_DNA"/>
</dbReference>
<evidence type="ECO:0000256" key="7">
    <source>
        <dbReference type="ARBA" id="ARBA00023136"/>
    </source>
</evidence>
<evidence type="ECO:0000256" key="8">
    <source>
        <dbReference type="ARBA" id="ARBA00037998"/>
    </source>
</evidence>
<feature type="transmembrane region" description="Helical" evidence="9">
    <location>
        <begin position="6"/>
        <end position="30"/>
    </location>
</feature>
<feature type="transmembrane region" description="Helical" evidence="9">
    <location>
        <begin position="229"/>
        <end position="256"/>
    </location>
</feature>